<protein>
    <submittedName>
        <fullName evidence="1">General secretion pathway protein C</fullName>
    </submittedName>
</protein>
<keyword evidence="2" id="KW-1185">Reference proteome</keyword>
<organism evidence="1 2">
    <name type="scientific">Simplicispira hankyongi</name>
    <dbReference type="NCBI Taxonomy" id="2315688"/>
    <lineage>
        <taxon>Bacteria</taxon>
        <taxon>Pseudomonadati</taxon>
        <taxon>Pseudomonadota</taxon>
        <taxon>Betaproteobacteria</taxon>
        <taxon>Burkholderiales</taxon>
        <taxon>Comamonadaceae</taxon>
        <taxon>Simplicispira</taxon>
    </lineage>
</organism>
<accession>A0A398CDT0</accession>
<dbReference type="OrthoDB" id="8797229at2"/>
<reference evidence="1 2" key="1">
    <citation type="submission" date="2018-09" db="EMBL/GenBank/DDBJ databases">
        <title>Draft genome of Simplicispira sp. NY-02.</title>
        <authorList>
            <person name="Im W.T."/>
        </authorList>
    </citation>
    <scope>NUCLEOTIDE SEQUENCE [LARGE SCALE GENOMIC DNA]</scope>
    <source>
        <strain evidence="1 2">NY-02</strain>
    </source>
</reference>
<evidence type="ECO:0000313" key="2">
    <source>
        <dbReference type="Proteomes" id="UP000266302"/>
    </source>
</evidence>
<comment type="caution">
    <text evidence="1">The sequence shown here is derived from an EMBL/GenBank/DDBJ whole genome shotgun (WGS) entry which is preliminary data.</text>
</comment>
<name>A0A398CDT0_9BURK</name>
<gene>
    <name evidence="1" type="ORF">D3F03_09010</name>
</gene>
<dbReference type="EMBL" id="QXJC01000003">
    <property type="protein sequence ID" value="RID98370.1"/>
    <property type="molecule type" value="Genomic_DNA"/>
</dbReference>
<sequence>MSRLTPSPWPVRLSTLALWALAAASAVFWGLRLSTPVSPPAAPASPAPVAAPDVQAIARLLGAVPSPPAPGAATTAGSRYALLGVLTDRDGTGGAALIAVAGQPAKPFRVGARVDGDLVLQALGPREARLGPSGAAATLTLALPAER</sequence>
<evidence type="ECO:0000313" key="1">
    <source>
        <dbReference type="EMBL" id="RID98370.1"/>
    </source>
</evidence>
<proteinExistence type="predicted"/>
<dbReference type="RefSeq" id="WP_119109035.1">
    <property type="nucleotide sequence ID" value="NZ_QXJC01000003.1"/>
</dbReference>
<dbReference type="Proteomes" id="UP000266302">
    <property type="component" value="Unassembled WGS sequence"/>
</dbReference>
<dbReference type="AlphaFoldDB" id="A0A398CDT0"/>